<dbReference type="SUPFAM" id="SSF47473">
    <property type="entry name" value="EF-hand"/>
    <property type="match status" value="1"/>
</dbReference>
<feature type="region of interest" description="Disordered" evidence="6">
    <location>
        <begin position="306"/>
        <end position="398"/>
    </location>
</feature>
<evidence type="ECO:0000256" key="6">
    <source>
        <dbReference type="SAM" id="MobiDB-lite"/>
    </source>
</evidence>
<comment type="caution">
    <text evidence="9">The sequence shown here is derived from an EMBL/GenBank/DDBJ whole genome shotgun (WGS) entry which is preliminary data.</text>
</comment>
<keyword evidence="5" id="KW-1015">Disulfide bond</keyword>
<evidence type="ECO:0000256" key="1">
    <source>
        <dbReference type="ARBA" id="ARBA00022387"/>
    </source>
</evidence>
<evidence type="ECO:0000256" key="5">
    <source>
        <dbReference type="ARBA" id="ARBA00023157"/>
    </source>
</evidence>
<keyword evidence="3" id="KW-0256">Endoplasmic reticulum</keyword>
<dbReference type="InterPro" id="IPR011992">
    <property type="entry name" value="EF-hand-dom_pair"/>
</dbReference>
<feature type="compositionally biased region" description="Basic and acidic residues" evidence="6">
    <location>
        <begin position="383"/>
        <end position="398"/>
    </location>
</feature>
<dbReference type="Pfam" id="PF13015">
    <property type="entry name" value="PRKCSH_1"/>
    <property type="match status" value="1"/>
</dbReference>
<dbReference type="InterPro" id="IPR009011">
    <property type="entry name" value="Man6P_isomerase_rcpt-bd_dom_sf"/>
</dbReference>
<dbReference type="CDD" id="cd00112">
    <property type="entry name" value="LDLa"/>
    <property type="match status" value="1"/>
</dbReference>
<dbReference type="InterPro" id="IPR002048">
    <property type="entry name" value="EF_hand_dom"/>
</dbReference>
<feature type="region of interest" description="Disordered" evidence="6">
    <location>
        <begin position="209"/>
        <end position="234"/>
    </location>
</feature>
<feature type="compositionally biased region" description="Acidic residues" evidence="6">
    <location>
        <begin position="336"/>
        <end position="381"/>
    </location>
</feature>
<dbReference type="InterPro" id="IPR036055">
    <property type="entry name" value="LDL_receptor-like_sf"/>
</dbReference>
<dbReference type="GO" id="GO:0005509">
    <property type="term" value="F:calcium ion binding"/>
    <property type="evidence" value="ECO:0007669"/>
    <property type="project" value="InterPro"/>
</dbReference>
<dbReference type="Proteomes" id="UP001378592">
    <property type="component" value="Unassembled WGS sequence"/>
</dbReference>
<dbReference type="PROSITE" id="PS51914">
    <property type="entry name" value="MRH"/>
    <property type="match status" value="1"/>
</dbReference>
<feature type="chain" id="PRO_5042853830" description="Glucosidase 2 subunit beta" evidence="7">
    <location>
        <begin position="34"/>
        <end position="565"/>
    </location>
</feature>
<dbReference type="InterPro" id="IPR028146">
    <property type="entry name" value="PRKCSH_N"/>
</dbReference>
<dbReference type="PROSITE" id="PS00018">
    <property type="entry name" value="EF_HAND_1"/>
    <property type="match status" value="1"/>
</dbReference>
<dbReference type="PANTHER" id="PTHR12630">
    <property type="entry name" value="N-LINKED OLIGOSACCHARIDE PROCESSING"/>
    <property type="match status" value="1"/>
</dbReference>
<dbReference type="GO" id="GO:0017177">
    <property type="term" value="C:glucosidase II complex"/>
    <property type="evidence" value="ECO:0007669"/>
    <property type="project" value="TreeGrafter"/>
</dbReference>
<protein>
    <recommendedName>
        <fullName evidence="1">Glucosidase 2 subunit beta</fullName>
    </recommendedName>
</protein>
<evidence type="ECO:0000256" key="7">
    <source>
        <dbReference type="SAM" id="SignalP"/>
    </source>
</evidence>
<dbReference type="InterPro" id="IPR002172">
    <property type="entry name" value="LDrepeatLR_classA_rpt"/>
</dbReference>
<dbReference type="InterPro" id="IPR018247">
    <property type="entry name" value="EF_Hand_1_Ca_BS"/>
</dbReference>
<dbReference type="InterPro" id="IPR036607">
    <property type="entry name" value="PRKCSH"/>
</dbReference>
<keyword evidence="10" id="KW-1185">Reference proteome</keyword>
<dbReference type="AlphaFoldDB" id="A0AAN9VMP5"/>
<evidence type="ECO:0000313" key="9">
    <source>
        <dbReference type="EMBL" id="KAK7863852.1"/>
    </source>
</evidence>
<proteinExistence type="predicted"/>
<dbReference type="InterPro" id="IPR044865">
    <property type="entry name" value="MRH_dom"/>
</dbReference>
<dbReference type="SUPFAM" id="SSF50911">
    <property type="entry name" value="Mannose 6-phosphate receptor domain"/>
    <property type="match status" value="1"/>
</dbReference>
<feature type="domain" description="MRH" evidence="8">
    <location>
        <begin position="450"/>
        <end position="551"/>
    </location>
</feature>
<dbReference type="PANTHER" id="PTHR12630:SF1">
    <property type="entry name" value="GLUCOSIDASE 2 SUBUNIT BETA"/>
    <property type="match status" value="1"/>
</dbReference>
<evidence type="ECO:0000313" key="10">
    <source>
        <dbReference type="Proteomes" id="UP001378592"/>
    </source>
</evidence>
<keyword evidence="2 7" id="KW-0732">Signal</keyword>
<dbReference type="EMBL" id="JAZDUA010000218">
    <property type="protein sequence ID" value="KAK7863852.1"/>
    <property type="molecule type" value="Genomic_DNA"/>
</dbReference>
<feature type="compositionally biased region" description="Basic and acidic residues" evidence="6">
    <location>
        <begin position="316"/>
        <end position="335"/>
    </location>
</feature>
<evidence type="ECO:0000256" key="2">
    <source>
        <dbReference type="ARBA" id="ARBA00022729"/>
    </source>
</evidence>
<organism evidence="9 10">
    <name type="scientific">Gryllus longicercus</name>
    <dbReference type="NCBI Taxonomy" id="2509291"/>
    <lineage>
        <taxon>Eukaryota</taxon>
        <taxon>Metazoa</taxon>
        <taxon>Ecdysozoa</taxon>
        <taxon>Arthropoda</taxon>
        <taxon>Hexapoda</taxon>
        <taxon>Insecta</taxon>
        <taxon>Pterygota</taxon>
        <taxon>Neoptera</taxon>
        <taxon>Polyneoptera</taxon>
        <taxon>Orthoptera</taxon>
        <taxon>Ensifera</taxon>
        <taxon>Gryllidea</taxon>
        <taxon>Grylloidea</taxon>
        <taxon>Gryllidae</taxon>
        <taxon>Gryllinae</taxon>
        <taxon>Gryllus</taxon>
    </lineage>
</organism>
<feature type="signal peptide" evidence="7">
    <location>
        <begin position="1"/>
        <end position="33"/>
    </location>
</feature>
<dbReference type="Pfam" id="PF12999">
    <property type="entry name" value="PRKCSH-like"/>
    <property type="match status" value="1"/>
</dbReference>
<dbReference type="Gene3D" id="2.70.130.10">
    <property type="entry name" value="Mannose-6-phosphate receptor binding domain"/>
    <property type="match status" value="1"/>
</dbReference>
<accession>A0AAN9VMP5</accession>
<sequence length="565" mass="64346">MLVIGRIGSFERMFYNAHLVFSSLVVLLQVSHASEILRPRGVSISKASFYVPERDFTCMDGSATVPFIYVNDDYCDCEDGSDEPGTPACPNGTFHCTNAGHKPLNIPSSRVNDGICDCCDTSDEYASQASCVNNCNELGRAARAEAQKLAELTKQGSELRIQLSKKGKQIRQEKQEKLNQLEKDLGEAERLKKEKEGLKIAAEDLEGSALKQYQQEEEERKQAQNEEEKRENEQEAFEYFHKLDSNQDGKLQLSELQVRQTFDSNRDGEVSDDEAKFLLNQQEEMSWEDFVISGWPRMKPLLMLDKGLFQGPDSTHTAKQEGDNNQEEKEHISEGKEEELDHSEDDEDEEEEEEEDDKLYEPHPEEEDPSAYEEDEEEGETANEAKGEVEEAASKYDEETQRLINEANQARSEFEEADRNVRDIQREIQQIKDTLLKDYGSEEEFAPLDGECFEFTDNEYIYKLCPFDQATQRSKSGGADTRLGSWSGWIGADDDKYRTMLFDGGQSCWNGPQRSTKVKLLCGTEHALKSVSEPNRCEYFFEFVTPAVCLQLDSGDKQDNIKDEL</sequence>
<dbReference type="Gene3D" id="4.10.400.10">
    <property type="entry name" value="Low-density Lipoprotein Receptor"/>
    <property type="match status" value="1"/>
</dbReference>
<evidence type="ECO:0000256" key="4">
    <source>
        <dbReference type="ARBA" id="ARBA00022837"/>
    </source>
</evidence>
<dbReference type="GO" id="GO:0006491">
    <property type="term" value="P:N-glycan processing"/>
    <property type="evidence" value="ECO:0007669"/>
    <property type="project" value="TreeGrafter"/>
</dbReference>
<reference evidence="9 10" key="1">
    <citation type="submission" date="2024-03" db="EMBL/GenBank/DDBJ databases">
        <title>The genome assembly and annotation of the cricket Gryllus longicercus Weissman &amp; Gray.</title>
        <authorList>
            <person name="Szrajer S."/>
            <person name="Gray D."/>
            <person name="Ylla G."/>
        </authorList>
    </citation>
    <scope>NUCLEOTIDE SEQUENCE [LARGE SCALE GENOMIC DNA]</scope>
    <source>
        <strain evidence="9">DAG 2021-001</strain>
        <tissue evidence="9">Whole body minus gut</tissue>
    </source>
</reference>
<evidence type="ECO:0000256" key="3">
    <source>
        <dbReference type="ARBA" id="ARBA00022824"/>
    </source>
</evidence>
<keyword evidence="4" id="KW-0106">Calcium</keyword>
<feature type="compositionally biased region" description="Basic and acidic residues" evidence="6">
    <location>
        <begin position="218"/>
        <end position="234"/>
    </location>
</feature>
<dbReference type="Pfam" id="PF13202">
    <property type="entry name" value="EF-hand_5"/>
    <property type="match status" value="1"/>
</dbReference>
<evidence type="ECO:0000259" key="8">
    <source>
        <dbReference type="PROSITE" id="PS51914"/>
    </source>
</evidence>
<dbReference type="Gene3D" id="1.10.238.10">
    <property type="entry name" value="EF-hand"/>
    <property type="match status" value="1"/>
</dbReference>
<name>A0AAN9VMP5_9ORTH</name>
<gene>
    <name evidence="9" type="ORF">R5R35_003336</name>
</gene>
<dbReference type="InterPro" id="IPR039794">
    <property type="entry name" value="Gtb1-like"/>
</dbReference>